<dbReference type="EMBL" id="CP002505">
    <property type="protein sequence ID" value="ADW75580.1"/>
    <property type="molecule type" value="Genomic_DNA"/>
</dbReference>
<sequence>MKQQLTTTVRVEGKGENKAAAFSSALSQVQRTVLQSSANNVLLRIEPQDVKVIKAEESVKREKFLFFFLARERKSYYVALDITVNLTVINTEQVVFVTK</sequence>
<name>A0A0H3FE63_RAHSY</name>
<dbReference type="KEGG" id="rah:Rahaq_3992"/>
<organism evidence="1 2">
    <name type="scientific">Rahnella sp. (strain Y9602)</name>
    <dbReference type="NCBI Taxonomy" id="2703885"/>
    <lineage>
        <taxon>Bacteria</taxon>
        <taxon>Pseudomonadati</taxon>
        <taxon>Pseudomonadota</taxon>
        <taxon>Gammaproteobacteria</taxon>
        <taxon>Enterobacterales</taxon>
        <taxon>Yersiniaceae</taxon>
        <taxon>Rahnella</taxon>
    </lineage>
</organism>
<dbReference type="OrthoDB" id="6433960at2"/>
<dbReference type="RefSeq" id="WP_013577269.1">
    <property type="nucleotide sequence ID" value="NC_015061.1"/>
</dbReference>
<gene>
    <name evidence="1" type="ordered locus">Rahaq_3992</name>
</gene>
<dbReference type="HOGENOM" id="CLU_164683_0_0_6"/>
<dbReference type="NCBIfam" id="TIGR03578">
    <property type="entry name" value="EF_0831"/>
    <property type="match status" value="1"/>
</dbReference>
<reference evidence="1 2" key="2">
    <citation type="journal article" date="2012" name="J. Bacteriol.">
        <title>Complete Genome Sequence of Rahnella sp. Strain Y9602, a Gammaproteobacterium Isolate from Metal- and Radionuclide-Contaminated Soil.</title>
        <authorList>
            <person name="Martinez R.J."/>
            <person name="Bruce D."/>
            <person name="Detter C."/>
            <person name="Goodwin L.A."/>
            <person name="Han J."/>
            <person name="Han C.S."/>
            <person name="Held B."/>
            <person name="Land M.L."/>
            <person name="Mikhailova N."/>
            <person name="Nolan M."/>
            <person name="Pennacchio L."/>
            <person name="Pitluck S."/>
            <person name="Tapia R."/>
            <person name="Woyke T."/>
            <person name="Sobecky P.A."/>
        </authorList>
    </citation>
    <scope>NUCLEOTIDE SEQUENCE [LARGE SCALE GENOMIC DNA]</scope>
    <source>
        <strain evidence="1 2">Y9602</strain>
    </source>
</reference>
<dbReference type="AlphaFoldDB" id="A0A0H3FE63"/>
<dbReference type="Pfam" id="PF14189">
    <property type="entry name" value="DUF4312"/>
    <property type="match status" value="1"/>
</dbReference>
<evidence type="ECO:0008006" key="3">
    <source>
        <dbReference type="Google" id="ProtNLM"/>
    </source>
</evidence>
<protein>
    <recommendedName>
        <fullName evidence="3">Cytoplasmic protein</fullName>
    </recommendedName>
</protein>
<dbReference type="eggNOG" id="ENOG5031AM7">
    <property type="taxonomic scope" value="Bacteria"/>
</dbReference>
<dbReference type="InterPro" id="IPR020037">
    <property type="entry name" value="DUF4312"/>
</dbReference>
<accession>A0A0H3FE63</accession>
<reference evidence="2" key="1">
    <citation type="submission" date="2011-01" db="EMBL/GenBank/DDBJ databases">
        <title>Complete sequence of chromosome of Rahnella sp. Y9602.</title>
        <authorList>
            <consortium name="US DOE Joint Genome Institute"/>
            <person name="Lucas S."/>
            <person name="Copeland A."/>
            <person name="Lapidus A."/>
            <person name="Cheng J.-F."/>
            <person name="Goodwin L."/>
            <person name="Pitluck S."/>
            <person name="Lu M."/>
            <person name="Detter J.C."/>
            <person name="Han C."/>
            <person name="Tapia R."/>
            <person name="Land M."/>
            <person name="Hauser L."/>
            <person name="Kyrpides N."/>
            <person name="Ivanova N."/>
            <person name="Ovchinnikova G."/>
            <person name="Pagani I."/>
            <person name="Sobecky P.A."/>
            <person name="Martinez R.J."/>
            <person name="Woyke T."/>
        </authorList>
    </citation>
    <scope>NUCLEOTIDE SEQUENCE [LARGE SCALE GENOMIC DNA]</scope>
    <source>
        <strain evidence="2">Y9602</strain>
    </source>
</reference>
<dbReference type="Proteomes" id="UP000007257">
    <property type="component" value="Chromosome"/>
</dbReference>
<proteinExistence type="predicted"/>
<evidence type="ECO:0000313" key="2">
    <source>
        <dbReference type="Proteomes" id="UP000007257"/>
    </source>
</evidence>
<evidence type="ECO:0000313" key="1">
    <source>
        <dbReference type="EMBL" id="ADW75580.1"/>
    </source>
</evidence>